<evidence type="ECO:0000259" key="3">
    <source>
        <dbReference type="Pfam" id="PF07992"/>
    </source>
</evidence>
<accession>A0AAX2J8C1</accession>
<sequence>MNEKIYDVIIIGGGPAGLTAGIYVGRSKLSTLIIESEGIGSLLMAHKIDNYPGFPEGISGKELYTLMKKQAEKFGAEFLSATLLGFDVYSDTESKIVKTDKGNFKAKVVIIATGTGKNGNKKLKGEEEFLGKGVSYCATCDGAFTKNLNVSLLGQGEEVAEEALFLTKFSKTIKIFVNEKEFKCHKDTLDALTASGKVEIITDAKLLEIKGGEYVEKLVIEKDGETKNYPSDFAFLYLGTKNNTEMYGEFADLDNQGNIVTKDGLKINIEGMYAAGDIRSGVVRQVTTAVADGTVAAMEAIKEILKKK</sequence>
<evidence type="ECO:0000256" key="1">
    <source>
        <dbReference type="ARBA" id="ARBA00022630"/>
    </source>
</evidence>
<dbReference type="InterPro" id="IPR036188">
    <property type="entry name" value="FAD/NAD-bd_sf"/>
</dbReference>
<dbReference type="SUPFAM" id="SSF51905">
    <property type="entry name" value="FAD/NAD(P)-binding domain"/>
    <property type="match status" value="2"/>
</dbReference>
<dbReference type="Pfam" id="PF07992">
    <property type="entry name" value="Pyr_redox_2"/>
    <property type="match status" value="1"/>
</dbReference>
<dbReference type="RefSeq" id="WP_005976625.1">
    <property type="nucleotide sequence ID" value="NZ_CABKNW010000001.1"/>
</dbReference>
<protein>
    <submittedName>
        <fullName evidence="4">Thioredoxin reductase</fullName>
        <ecNumber evidence="4">1.8.1.9</ecNumber>
    </submittedName>
</protein>
<organism evidence="4 5">
    <name type="scientific">Fusobacterium ulcerans</name>
    <dbReference type="NCBI Taxonomy" id="861"/>
    <lineage>
        <taxon>Bacteria</taxon>
        <taxon>Fusobacteriati</taxon>
        <taxon>Fusobacteriota</taxon>
        <taxon>Fusobacteriia</taxon>
        <taxon>Fusobacteriales</taxon>
        <taxon>Fusobacteriaceae</taxon>
        <taxon>Fusobacterium</taxon>
    </lineage>
</organism>
<evidence type="ECO:0000313" key="5">
    <source>
        <dbReference type="Proteomes" id="UP000249008"/>
    </source>
</evidence>
<evidence type="ECO:0000256" key="2">
    <source>
        <dbReference type="ARBA" id="ARBA00023002"/>
    </source>
</evidence>
<keyword evidence="1" id="KW-0285">Flavoprotein</keyword>
<dbReference type="AlphaFoldDB" id="A0AAX2J8C1"/>
<feature type="domain" description="FAD/NAD(P)-binding" evidence="3">
    <location>
        <begin position="6"/>
        <end position="293"/>
    </location>
</feature>
<dbReference type="GO" id="GO:0004791">
    <property type="term" value="F:thioredoxin-disulfide reductase (NADPH) activity"/>
    <property type="evidence" value="ECO:0007669"/>
    <property type="project" value="UniProtKB-EC"/>
</dbReference>
<gene>
    <name evidence="4" type="primary">trxB_2</name>
    <name evidence="4" type="ORF">NCTC12112_00937</name>
</gene>
<dbReference type="PRINTS" id="PR00368">
    <property type="entry name" value="FADPNR"/>
</dbReference>
<dbReference type="PANTHER" id="PTHR48105">
    <property type="entry name" value="THIOREDOXIN REDUCTASE 1-RELATED-RELATED"/>
    <property type="match status" value="1"/>
</dbReference>
<dbReference type="PRINTS" id="PR00469">
    <property type="entry name" value="PNDRDTASEII"/>
</dbReference>
<dbReference type="InterPro" id="IPR023753">
    <property type="entry name" value="FAD/NAD-binding_dom"/>
</dbReference>
<evidence type="ECO:0000313" key="4">
    <source>
        <dbReference type="EMBL" id="SQJ00643.1"/>
    </source>
</evidence>
<dbReference type="GeneID" id="78455515"/>
<proteinExistence type="predicted"/>
<name>A0AAX2J8C1_9FUSO</name>
<keyword evidence="2 4" id="KW-0560">Oxidoreductase</keyword>
<dbReference type="InterPro" id="IPR050097">
    <property type="entry name" value="Ferredoxin-NADP_redctase_2"/>
</dbReference>
<dbReference type="EC" id="1.8.1.9" evidence="4"/>
<dbReference type="KEGG" id="ful:C4N20_11885"/>
<dbReference type="EMBL" id="LS483487">
    <property type="protein sequence ID" value="SQJ00643.1"/>
    <property type="molecule type" value="Genomic_DNA"/>
</dbReference>
<reference evidence="4 5" key="1">
    <citation type="submission" date="2018-06" db="EMBL/GenBank/DDBJ databases">
        <authorList>
            <consortium name="Pathogen Informatics"/>
            <person name="Doyle S."/>
        </authorList>
    </citation>
    <scope>NUCLEOTIDE SEQUENCE [LARGE SCALE GENOMIC DNA]</scope>
    <source>
        <strain evidence="4 5">NCTC12112</strain>
    </source>
</reference>
<dbReference type="Proteomes" id="UP000249008">
    <property type="component" value="Chromosome 1"/>
</dbReference>
<dbReference type="Gene3D" id="3.50.50.60">
    <property type="entry name" value="FAD/NAD(P)-binding domain"/>
    <property type="match status" value="2"/>
</dbReference>